<feature type="domain" description="Threonine/serine exporter-like N-terminal" evidence="12">
    <location>
        <begin position="815"/>
        <end position="1058"/>
    </location>
</feature>
<dbReference type="GO" id="GO:0071949">
    <property type="term" value="F:FAD binding"/>
    <property type="evidence" value="ECO:0007669"/>
    <property type="project" value="InterPro"/>
</dbReference>
<feature type="domain" description="Threonine/Serine exporter ThrE" evidence="13">
    <location>
        <begin position="1084"/>
        <end position="1152"/>
    </location>
</feature>
<dbReference type="InterPro" id="IPR036188">
    <property type="entry name" value="FAD/NAD-bd_sf"/>
</dbReference>
<feature type="transmembrane region" description="Helical" evidence="10">
    <location>
        <begin position="1041"/>
        <end position="1060"/>
    </location>
</feature>
<comment type="caution">
    <text evidence="14">The sequence shown here is derived from an EMBL/GenBank/DDBJ whole genome shotgun (WGS) entry which is preliminary data.</text>
</comment>
<keyword evidence="5 10" id="KW-1133">Transmembrane helix</keyword>
<dbReference type="InterPro" id="IPR024528">
    <property type="entry name" value="ThrE_2"/>
</dbReference>
<keyword evidence="15" id="KW-1185">Reference proteome</keyword>
<evidence type="ECO:0000256" key="3">
    <source>
        <dbReference type="ARBA" id="ARBA00022692"/>
    </source>
</evidence>
<dbReference type="InterPro" id="IPR010619">
    <property type="entry name" value="ThrE-like_N"/>
</dbReference>
<dbReference type="GO" id="GO:0016491">
    <property type="term" value="F:oxidoreductase activity"/>
    <property type="evidence" value="ECO:0007669"/>
    <property type="project" value="UniProtKB-KW"/>
</dbReference>
<dbReference type="Pfam" id="PF06738">
    <property type="entry name" value="ThrE"/>
    <property type="match status" value="1"/>
</dbReference>
<dbReference type="Gene3D" id="3.50.50.60">
    <property type="entry name" value="FAD/NAD(P)-binding domain"/>
    <property type="match status" value="1"/>
</dbReference>
<evidence type="ECO:0000256" key="6">
    <source>
        <dbReference type="ARBA" id="ARBA00023002"/>
    </source>
</evidence>
<evidence type="ECO:0000256" key="9">
    <source>
        <dbReference type="SAM" id="MobiDB-lite"/>
    </source>
</evidence>
<feature type="transmembrane region" description="Helical" evidence="10">
    <location>
        <begin position="1132"/>
        <end position="1149"/>
    </location>
</feature>
<feature type="compositionally biased region" description="Basic and acidic residues" evidence="9">
    <location>
        <begin position="546"/>
        <end position="560"/>
    </location>
</feature>
<dbReference type="Pfam" id="PF01494">
    <property type="entry name" value="FAD_binding_3"/>
    <property type="match status" value="1"/>
</dbReference>
<evidence type="ECO:0000259" key="13">
    <source>
        <dbReference type="Pfam" id="PF12821"/>
    </source>
</evidence>
<feature type="transmembrane region" description="Helical" evidence="10">
    <location>
        <begin position="997"/>
        <end position="1020"/>
    </location>
</feature>
<keyword evidence="3 10" id="KW-0812">Transmembrane</keyword>
<feature type="compositionally biased region" description="Polar residues" evidence="9">
    <location>
        <begin position="531"/>
        <end position="543"/>
    </location>
</feature>
<keyword evidence="7 10" id="KW-0472">Membrane</keyword>
<dbReference type="SUPFAM" id="SSF54373">
    <property type="entry name" value="FAD-linked reductases, C-terminal domain"/>
    <property type="match status" value="1"/>
</dbReference>
<comment type="similarity">
    <text evidence="8">Belongs to the ThrE exporter (TC 2.A.79) family.</text>
</comment>
<evidence type="ECO:0000259" key="12">
    <source>
        <dbReference type="Pfam" id="PF06738"/>
    </source>
</evidence>
<feature type="compositionally biased region" description="Pro residues" evidence="9">
    <location>
        <begin position="715"/>
        <end position="725"/>
    </location>
</feature>
<dbReference type="InterPro" id="IPR051361">
    <property type="entry name" value="ThrE/Ser_Exporter"/>
</dbReference>
<keyword evidence="4" id="KW-0274">FAD</keyword>
<dbReference type="GO" id="GO:0016020">
    <property type="term" value="C:membrane"/>
    <property type="evidence" value="ECO:0007669"/>
    <property type="project" value="UniProtKB-SubCell"/>
</dbReference>
<feature type="compositionally biased region" description="Basic residues" evidence="9">
    <location>
        <begin position="779"/>
        <end position="794"/>
    </location>
</feature>
<dbReference type="SUPFAM" id="SSF51905">
    <property type="entry name" value="FAD/NAD(P)-binding domain"/>
    <property type="match status" value="1"/>
</dbReference>
<evidence type="ECO:0000256" key="8">
    <source>
        <dbReference type="ARBA" id="ARBA00034125"/>
    </source>
</evidence>
<evidence type="ECO:0000256" key="1">
    <source>
        <dbReference type="ARBA" id="ARBA00004141"/>
    </source>
</evidence>
<gene>
    <name evidence="14" type="ORF">NKR19_g2645</name>
</gene>
<keyword evidence="2" id="KW-0285">Flavoprotein</keyword>
<dbReference type="GO" id="GO:0022857">
    <property type="term" value="F:transmembrane transporter activity"/>
    <property type="evidence" value="ECO:0007669"/>
    <property type="project" value="InterPro"/>
</dbReference>
<feature type="region of interest" description="Disordered" evidence="9">
    <location>
        <begin position="1191"/>
        <end position="1215"/>
    </location>
</feature>
<feature type="domain" description="FAD-binding" evidence="11">
    <location>
        <begin position="13"/>
        <end position="177"/>
    </location>
</feature>
<feature type="transmembrane region" description="Helical" evidence="10">
    <location>
        <begin position="945"/>
        <end position="964"/>
    </location>
</feature>
<feature type="transmembrane region" description="Helical" evidence="10">
    <location>
        <begin position="971"/>
        <end position="991"/>
    </location>
</feature>
<evidence type="ECO:0000256" key="7">
    <source>
        <dbReference type="ARBA" id="ARBA00023136"/>
    </source>
</evidence>
<feature type="compositionally biased region" description="Polar residues" evidence="9">
    <location>
        <begin position="593"/>
        <end position="606"/>
    </location>
</feature>
<proteinExistence type="inferred from homology"/>
<name>A0AA38W253_9PEZI</name>
<dbReference type="FunFam" id="3.50.50.60:FF:000331">
    <property type="entry name" value="FAD/NAD(P)-binding domain-containing protein"/>
    <property type="match status" value="1"/>
</dbReference>
<evidence type="ECO:0000259" key="11">
    <source>
        <dbReference type="Pfam" id="PF01494"/>
    </source>
</evidence>
<keyword evidence="6" id="KW-0560">Oxidoreductase</keyword>
<feature type="transmembrane region" description="Helical" evidence="10">
    <location>
        <begin position="1105"/>
        <end position="1126"/>
    </location>
</feature>
<feature type="region of interest" description="Disordered" evidence="9">
    <location>
        <begin position="444"/>
        <end position="493"/>
    </location>
</feature>
<feature type="region of interest" description="Disordered" evidence="9">
    <location>
        <begin position="510"/>
        <end position="671"/>
    </location>
</feature>
<dbReference type="Proteomes" id="UP001174691">
    <property type="component" value="Unassembled WGS sequence"/>
</dbReference>
<protein>
    <submittedName>
        <fullName evidence="14">DUF1212-domain-containing protein</fullName>
    </submittedName>
</protein>
<reference evidence="14" key="1">
    <citation type="submission" date="2022-07" db="EMBL/GenBank/DDBJ databases">
        <title>Fungi with potential for degradation of polypropylene.</title>
        <authorList>
            <person name="Gostincar C."/>
        </authorList>
    </citation>
    <scope>NUCLEOTIDE SEQUENCE</scope>
    <source>
        <strain evidence="14">EXF-13287</strain>
    </source>
</reference>
<evidence type="ECO:0000256" key="2">
    <source>
        <dbReference type="ARBA" id="ARBA00022630"/>
    </source>
</evidence>
<feature type="region of interest" description="Disordered" evidence="9">
    <location>
        <begin position="695"/>
        <end position="734"/>
    </location>
</feature>
<evidence type="ECO:0000313" key="15">
    <source>
        <dbReference type="Proteomes" id="UP001174691"/>
    </source>
</evidence>
<evidence type="ECO:0000256" key="5">
    <source>
        <dbReference type="ARBA" id="ARBA00022989"/>
    </source>
</evidence>
<evidence type="ECO:0000313" key="14">
    <source>
        <dbReference type="EMBL" id="KAJ9161046.1"/>
    </source>
</evidence>
<dbReference type="Pfam" id="PF12821">
    <property type="entry name" value="ThrE_2"/>
    <property type="match status" value="1"/>
</dbReference>
<accession>A0AA38W253</accession>
<dbReference type="PRINTS" id="PR00420">
    <property type="entry name" value="RNGMNOXGNASE"/>
</dbReference>
<dbReference type="EMBL" id="JANBVN010000027">
    <property type="protein sequence ID" value="KAJ9161046.1"/>
    <property type="molecule type" value="Genomic_DNA"/>
</dbReference>
<dbReference type="PANTHER" id="PTHR31082:SF4">
    <property type="entry name" value="PHEROMONE-REGULATED MEMBRANE PROTEIN 10"/>
    <property type="match status" value="1"/>
</dbReference>
<feature type="transmembrane region" description="Helical" evidence="10">
    <location>
        <begin position="1285"/>
        <end position="1308"/>
    </location>
</feature>
<sequence length="1320" mass="145327">MPDYPRLPPSGIKVIVVGAGFAGISAAIECDRKGHNVTLVDKVENIDEITRIGDIISFDPNGSKAFERWPGVIQSMEKIARQTTWLDLYHWQGKFVTRQSFLGEKKWGRRINGHRGELHRIIYNHLKDRGVEIRLGQRVTDYFETDDHAGVVLNGGEEKLTADVVIAAEGVRSRGRKIVLGFDDNPKSSGYAVYRAWFPGDAIAKHPLLKKFVINGDTHQGWIGPDIHFLASSLKGGKEFNWVFTHKDDGNIAESWQFPGKVEEALEYVKDWCPEVTEIVKSTPKTGRLIDHKLVFRDPLPTFISPKARIVLIGDAAHPFLPTSIQGASQSIEDGVALAVCLELAGKKDVPLAVRAYEKIRYERVHNAQAMGVKTREKWHKANWDHIWKNPEAIHLTREPWLLNFDQEADAYKRYKEVAAEPGPWDCHSRSSAESFRFREKKRVGFKSAQSHDDAGDAGESHTPPQYRSESPMPRAGVLSGSSTPTGRKRDSVNDEQLGQLASALEKIISSEHHSQGVPKPRPALRKSRPPSLQISPGSTATPPEQVHRSEAAAKHRADRLAVTVESWSAAGSRRSSLDTPLISARPDEGLLGQSSAGPSNWMQNADDSDSPGDIEGLRARRKTVKRPSPIAIGGITRQQDDEDSPFSDAHAYEPPLKSGQTTPTAADLEYVPRPSKYKSGILSSMFKLYKGGLPNKEYDSRPGTPISPNTPNRTPRPSPPPSAPGTPVARPRSGLFGLRAHHSASSVTTLSGLIGSSSSLAGPGSSNIAEAISEKAKHETHRAKPKSKQSQKHSRLEDEIRIRVHIAEVISRQRYLVKLCRALMMYGAPTHRLEGYMSMSARVLGIESQFLYLPGCMFISFDDTQTHTAEVQIVRAGQGVDLGRLHDTHRVYKEVVHDWIGVEEATQRLHEIIHRKDKFNNWVRVPMYGFASACVAPFAFEARFIDLPIAFIMGCILGILQLVLAPQSELYSNVFEITAAIACSFLGRAFGSVRGGSLFCFSALAQSSLALILPGYMLLCSCLEFQSRSIIAGSVRMVYALIYTLFLGYGITIGSVLYAYIDRNATSKIHCDAPLNVHWYYNLTFVVLFTICLCIVNQAKWKQIPIMVIISLLGYCVSSYSSQAFKGNSQVSNTLGALAIGVLANLYARLGRHVENFCLDLWEFRLRPRLKRLQRRTAADRREEEYRLGSFATTTTATATDSEDDDPKSRDAAHRPRQIGYGLAAAVMLPAIFVQVPGGLAAGGSLLSGITSADQITNSSNSTGSTTVTDPANMEGLNNVAFTVLYSVIQIAIGISVGLGLSALIVYPAGKRRSGLFSF</sequence>
<feature type="transmembrane region" description="Helical" evidence="10">
    <location>
        <begin position="1080"/>
        <end position="1098"/>
    </location>
</feature>
<dbReference type="PANTHER" id="PTHR31082">
    <property type="entry name" value="PHEROMONE-REGULATED MEMBRANE PROTEIN 10"/>
    <property type="match status" value="1"/>
</dbReference>
<organism evidence="14 15">
    <name type="scientific">Coniochaeta hoffmannii</name>
    <dbReference type="NCBI Taxonomy" id="91930"/>
    <lineage>
        <taxon>Eukaryota</taxon>
        <taxon>Fungi</taxon>
        <taxon>Dikarya</taxon>
        <taxon>Ascomycota</taxon>
        <taxon>Pezizomycotina</taxon>
        <taxon>Sordariomycetes</taxon>
        <taxon>Sordariomycetidae</taxon>
        <taxon>Coniochaetales</taxon>
        <taxon>Coniochaetaceae</taxon>
        <taxon>Coniochaeta</taxon>
    </lineage>
</organism>
<evidence type="ECO:0000256" key="10">
    <source>
        <dbReference type="SAM" id="Phobius"/>
    </source>
</evidence>
<feature type="transmembrane region" description="Helical" evidence="10">
    <location>
        <begin position="1220"/>
        <end position="1239"/>
    </location>
</feature>
<comment type="subcellular location">
    <subcellularLocation>
        <location evidence="1">Membrane</location>
        <topology evidence="1">Multi-pass membrane protein</topology>
    </subcellularLocation>
</comment>
<feature type="region of interest" description="Disordered" evidence="9">
    <location>
        <begin position="775"/>
        <end position="796"/>
    </location>
</feature>
<dbReference type="InterPro" id="IPR002938">
    <property type="entry name" value="FAD-bd"/>
</dbReference>
<evidence type="ECO:0000256" key="4">
    <source>
        <dbReference type="ARBA" id="ARBA00022827"/>
    </source>
</evidence>